<reference evidence="1 2" key="1">
    <citation type="submission" date="2014-09" db="EMBL/GenBank/DDBJ databases">
        <authorList>
            <person name="Ellenberger Sabrina"/>
        </authorList>
    </citation>
    <scope>NUCLEOTIDE SEQUENCE [LARGE SCALE GENOMIC DNA]</scope>
    <source>
        <strain evidence="1 2">CBS 412.66</strain>
    </source>
</reference>
<keyword evidence="2" id="KW-1185">Reference proteome</keyword>
<dbReference type="Proteomes" id="UP000054107">
    <property type="component" value="Unassembled WGS sequence"/>
</dbReference>
<protein>
    <recommendedName>
        <fullName evidence="3">MULE transposase domain-containing protein</fullName>
    </recommendedName>
</protein>
<dbReference type="STRING" id="35722.A0A0B7NIF4"/>
<evidence type="ECO:0008006" key="3">
    <source>
        <dbReference type="Google" id="ProtNLM"/>
    </source>
</evidence>
<sequence>MRPKSNMQLIQKQQCICVRVKFTLIYDYLDKKNTCRVDTSGHHLHGVYARKHISGDSKQKFTERVKDDPYITPKKMTTGISSSTGRIREAARKIDPILSNQDRVKYELNVARSALGIHKSSNFLEEFQKIQREYEGYITYAEVASKESFIIVFTPPGIGFHHLPFSTQPIITDVTYKAVSSDQKYLCSSVIFVPELDKSIVFFQAIIGGLHASNFAQYFIQLFQQIKITKQRFLGMIMDFSSAQRLGFVHAFNYYFNNSANGSGSLEQMNEALGFLKGSYMHWMQKCPRIIL</sequence>
<name>A0A0B7NIF4_9FUNG</name>
<dbReference type="EMBL" id="LN733809">
    <property type="protein sequence ID" value="CEP18361.1"/>
    <property type="molecule type" value="Genomic_DNA"/>
</dbReference>
<proteinExistence type="predicted"/>
<evidence type="ECO:0000313" key="2">
    <source>
        <dbReference type="Proteomes" id="UP000054107"/>
    </source>
</evidence>
<evidence type="ECO:0000313" key="1">
    <source>
        <dbReference type="EMBL" id="CEP18361.1"/>
    </source>
</evidence>
<dbReference type="OrthoDB" id="2255941at2759"/>
<gene>
    <name evidence="1" type="primary">PARPA_12665.1 scaffold 45263</name>
</gene>
<accession>A0A0B7NIF4</accession>
<dbReference type="AlphaFoldDB" id="A0A0B7NIF4"/>
<organism evidence="1 2">
    <name type="scientific">Parasitella parasitica</name>
    <dbReference type="NCBI Taxonomy" id="35722"/>
    <lineage>
        <taxon>Eukaryota</taxon>
        <taxon>Fungi</taxon>
        <taxon>Fungi incertae sedis</taxon>
        <taxon>Mucoromycota</taxon>
        <taxon>Mucoromycotina</taxon>
        <taxon>Mucoromycetes</taxon>
        <taxon>Mucorales</taxon>
        <taxon>Mucorineae</taxon>
        <taxon>Mucoraceae</taxon>
        <taxon>Parasitella</taxon>
    </lineage>
</organism>